<keyword evidence="6" id="KW-0560">Oxidoreductase</keyword>
<evidence type="ECO:0000256" key="10">
    <source>
        <dbReference type="SAM" id="Phobius"/>
    </source>
</evidence>
<dbReference type="OrthoDB" id="9781066at2"/>
<comment type="cofactor">
    <cofactor evidence="1">
        <name>heme b</name>
        <dbReference type="ChEBI" id="CHEBI:60344"/>
    </cofactor>
</comment>
<feature type="region of interest" description="Disordered" evidence="9">
    <location>
        <begin position="1"/>
        <end position="43"/>
    </location>
</feature>
<evidence type="ECO:0000259" key="11">
    <source>
        <dbReference type="Pfam" id="PF04261"/>
    </source>
</evidence>
<dbReference type="InterPro" id="IPR011008">
    <property type="entry name" value="Dimeric_a/b-barrel"/>
</dbReference>
<dbReference type="NCBIfam" id="TIGR01413">
    <property type="entry name" value="Dyp_perox_fam"/>
    <property type="match status" value="1"/>
</dbReference>
<dbReference type="GO" id="GO:0005829">
    <property type="term" value="C:cytosol"/>
    <property type="evidence" value="ECO:0007669"/>
    <property type="project" value="TreeGrafter"/>
</dbReference>
<reference evidence="13 14" key="1">
    <citation type="submission" date="2016-10" db="EMBL/GenBank/DDBJ databases">
        <authorList>
            <person name="de Groot N.N."/>
        </authorList>
    </citation>
    <scope>NUCLEOTIDE SEQUENCE [LARGE SCALE GENOMIC DNA]</scope>
    <source>
        <strain>J11</strain>
        <strain evidence="14">PG 39</strain>
    </source>
</reference>
<feature type="compositionally biased region" description="Low complexity" evidence="9">
    <location>
        <begin position="22"/>
        <end position="42"/>
    </location>
</feature>
<dbReference type="AlphaFoldDB" id="A0A1I2TUU8"/>
<evidence type="ECO:0000256" key="4">
    <source>
        <dbReference type="ARBA" id="ARBA00022723"/>
    </source>
</evidence>
<dbReference type="RefSeq" id="WP_092286249.1">
    <property type="nucleotide sequence ID" value="NZ_FOPJ01000010.1"/>
</dbReference>
<dbReference type="Proteomes" id="UP000199065">
    <property type="component" value="Unassembled WGS sequence"/>
</dbReference>
<feature type="compositionally biased region" description="Basic and acidic residues" evidence="9">
    <location>
        <begin position="1"/>
        <end position="11"/>
    </location>
</feature>
<evidence type="ECO:0000256" key="3">
    <source>
        <dbReference type="ARBA" id="ARBA00022617"/>
    </source>
</evidence>
<gene>
    <name evidence="13" type="ORF">SAMN05660282_01620</name>
</gene>
<dbReference type="InterPro" id="IPR048327">
    <property type="entry name" value="Dyp_perox_N"/>
</dbReference>
<dbReference type="PANTHER" id="PTHR30521:SF4">
    <property type="entry name" value="DEFERROCHELATASE"/>
    <property type="match status" value="1"/>
</dbReference>
<dbReference type="InterPro" id="IPR006314">
    <property type="entry name" value="Dyp_peroxidase"/>
</dbReference>
<feature type="domain" description="Dyp-type peroxidase C-terminal" evidence="12">
    <location>
        <begin position="265"/>
        <end position="446"/>
    </location>
</feature>
<evidence type="ECO:0000313" key="13">
    <source>
        <dbReference type="EMBL" id="SFG68650.1"/>
    </source>
</evidence>
<dbReference type="PANTHER" id="PTHR30521">
    <property type="entry name" value="DEFERROCHELATASE/PEROXIDASE"/>
    <property type="match status" value="1"/>
</dbReference>
<keyword evidence="4" id="KW-0479">Metal-binding</keyword>
<keyword evidence="14" id="KW-1185">Reference proteome</keyword>
<proteinExistence type="inferred from homology"/>
<dbReference type="EMBL" id="FOPJ01000010">
    <property type="protein sequence ID" value="SFG68650.1"/>
    <property type="molecule type" value="Genomic_DNA"/>
</dbReference>
<keyword evidence="10" id="KW-1133">Transmembrane helix</keyword>
<evidence type="ECO:0000256" key="1">
    <source>
        <dbReference type="ARBA" id="ARBA00001970"/>
    </source>
</evidence>
<dbReference type="Pfam" id="PF04261">
    <property type="entry name" value="Dyp_perox_N"/>
    <property type="match status" value="1"/>
</dbReference>
<dbReference type="SUPFAM" id="SSF54909">
    <property type="entry name" value="Dimeric alpha+beta barrel"/>
    <property type="match status" value="1"/>
</dbReference>
<dbReference type="GO" id="GO:0046872">
    <property type="term" value="F:metal ion binding"/>
    <property type="evidence" value="ECO:0007669"/>
    <property type="project" value="UniProtKB-KW"/>
</dbReference>
<dbReference type="PROSITE" id="PS51318">
    <property type="entry name" value="TAT"/>
    <property type="match status" value="1"/>
</dbReference>
<keyword evidence="10" id="KW-0812">Transmembrane</keyword>
<dbReference type="InterPro" id="IPR048328">
    <property type="entry name" value="Dyp_perox_C"/>
</dbReference>
<organism evidence="13 14">
    <name type="scientific">Corynebacterium spheniscorum</name>
    <dbReference type="NCBI Taxonomy" id="185761"/>
    <lineage>
        <taxon>Bacteria</taxon>
        <taxon>Bacillati</taxon>
        <taxon>Actinomycetota</taxon>
        <taxon>Actinomycetes</taxon>
        <taxon>Mycobacteriales</taxon>
        <taxon>Corynebacteriaceae</taxon>
        <taxon>Corynebacterium</taxon>
    </lineage>
</organism>
<feature type="transmembrane region" description="Helical" evidence="10">
    <location>
        <begin position="53"/>
        <end position="73"/>
    </location>
</feature>
<feature type="domain" description="Dyp-type peroxidase N-terminal" evidence="11">
    <location>
        <begin position="111"/>
        <end position="253"/>
    </location>
</feature>
<comment type="similarity">
    <text evidence="8">Belongs to the DyP-type peroxidase family.</text>
</comment>
<keyword evidence="5" id="KW-0732">Signal</keyword>
<dbReference type="PROSITE" id="PS51404">
    <property type="entry name" value="DYP_PEROXIDASE"/>
    <property type="match status" value="1"/>
</dbReference>
<keyword evidence="10" id="KW-0472">Membrane</keyword>
<dbReference type="Pfam" id="PF20628">
    <property type="entry name" value="Dyp_perox_C"/>
    <property type="match status" value="1"/>
</dbReference>
<evidence type="ECO:0000256" key="2">
    <source>
        <dbReference type="ARBA" id="ARBA00022559"/>
    </source>
</evidence>
<evidence type="ECO:0000256" key="5">
    <source>
        <dbReference type="ARBA" id="ARBA00022729"/>
    </source>
</evidence>
<dbReference type="GO" id="GO:0004601">
    <property type="term" value="F:peroxidase activity"/>
    <property type="evidence" value="ECO:0007669"/>
    <property type="project" value="UniProtKB-KW"/>
</dbReference>
<evidence type="ECO:0000259" key="12">
    <source>
        <dbReference type="Pfam" id="PF20628"/>
    </source>
</evidence>
<evidence type="ECO:0000313" key="14">
    <source>
        <dbReference type="Proteomes" id="UP000199065"/>
    </source>
</evidence>
<dbReference type="InterPro" id="IPR006311">
    <property type="entry name" value="TAT_signal"/>
</dbReference>
<protein>
    <submittedName>
        <fullName evidence="13">Dye decolorizing peroxidase</fullName>
    </submittedName>
</protein>
<evidence type="ECO:0000256" key="6">
    <source>
        <dbReference type="ARBA" id="ARBA00023002"/>
    </source>
</evidence>
<evidence type="ECO:0000256" key="7">
    <source>
        <dbReference type="ARBA" id="ARBA00023004"/>
    </source>
</evidence>
<accession>A0A1I2TUU8</accession>
<keyword evidence="7" id="KW-0408">Iron</keyword>
<sequence length="461" mass="50730">MRTPRHDRQENYDFPETNTQPGAEGASSAGVASGHGAAAAASAERRAPLSRRAFLGAAGTAAAVGSAGAVLAGCGKDGGIPMPNADGPQDTGDGQELPLVDAIVDFDGEYQAGIATAVQAHLNMVAFDIKEGLGLKEMKNLLRLWTEDARRLTQGKNPLGSLEPEMAQVPANLTITCGVGERFFDVIGKADQRPEWLHDIPEFSLDQLEDRWSHGDIVLQICCDDPTMLAFSTRHMIRSGHNFLDTRWVQQGFLNADGALERGRTPRNLFGQLDGTVNPRTPEERMEQVWIEDGPQWSHKGTCMVVRRIAMNLDTWEILDRESRELSMGRTLDTGAPLTGEHEFDDPDFEATDKYGLPIIDPASHVARSHPPKDKPHERLQRRAYNYDLPPEPGSNLMSNAGLVFICFQKNPDRQFTPIQTRLNEQDRLNQWITHIGSSVFFILPGTGGEDGYWGQGLLEA</sequence>
<evidence type="ECO:0000256" key="9">
    <source>
        <dbReference type="SAM" id="MobiDB-lite"/>
    </source>
</evidence>
<name>A0A1I2TUU8_9CORY</name>
<dbReference type="GO" id="GO:0020037">
    <property type="term" value="F:heme binding"/>
    <property type="evidence" value="ECO:0007669"/>
    <property type="project" value="InterPro"/>
</dbReference>
<evidence type="ECO:0000256" key="8">
    <source>
        <dbReference type="ARBA" id="ARBA00025737"/>
    </source>
</evidence>
<keyword evidence="2 13" id="KW-0575">Peroxidase</keyword>
<dbReference type="STRING" id="185761.SAMN05660282_01620"/>
<keyword evidence="3" id="KW-0349">Heme</keyword>